<feature type="non-terminal residue" evidence="6">
    <location>
        <position position="124"/>
    </location>
</feature>
<protein>
    <recommendedName>
        <fullName evidence="5">RecA-like N-terminal domain-containing protein</fullName>
    </recommendedName>
</protein>
<dbReference type="Pfam" id="PF00154">
    <property type="entry name" value="RecA_N"/>
    <property type="match status" value="1"/>
</dbReference>
<comment type="similarity">
    <text evidence="1">Belongs to the RecA family.</text>
</comment>
<evidence type="ECO:0000256" key="3">
    <source>
        <dbReference type="ARBA" id="ARBA00022840"/>
    </source>
</evidence>
<sequence length="124" mass="13872">MSNQKVKKTNFRKKISLSIAEAIDKKYKKPSYIYYGDKTKIPVVSDVISTGAPNVDLIAARASNGRWGLPCGRIVYAYGKEKCGKTSFLMSIVKEIQRLKGIAFFIESEHALDTEYAEDLGLDM</sequence>
<dbReference type="GO" id="GO:0006281">
    <property type="term" value="P:DNA repair"/>
    <property type="evidence" value="ECO:0007669"/>
    <property type="project" value="InterPro"/>
</dbReference>
<evidence type="ECO:0000256" key="4">
    <source>
        <dbReference type="ARBA" id="ARBA00023172"/>
    </source>
</evidence>
<dbReference type="Gene3D" id="3.40.50.300">
    <property type="entry name" value="P-loop containing nucleotide triphosphate hydrolases"/>
    <property type="match status" value="1"/>
</dbReference>
<comment type="caution">
    <text evidence="6">The sequence shown here is derived from an EMBL/GenBank/DDBJ whole genome shotgun (WGS) entry which is preliminary data.</text>
</comment>
<dbReference type="GO" id="GO:0003697">
    <property type="term" value="F:single-stranded DNA binding"/>
    <property type="evidence" value="ECO:0007669"/>
    <property type="project" value="InterPro"/>
</dbReference>
<dbReference type="GO" id="GO:0005524">
    <property type="term" value="F:ATP binding"/>
    <property type="evidence" value="ECO:0007669"/>
    <property type="project" value="UniProtKB-KW"/>
</dbReference>
<accession>A0A0F9C0W5</accession>
<dbReference type="InterPro" id="IPR027417">
    <property type="entry name" value="P-loop_NTPase"/>
</dbReference>
<dbReference type="PANTHER" id="PTHR45900:SF1">
    <property type="entry name" value="MITOCHONDRIAL DNA REPAIR PROTEIN RECA HOMOLOG-RELATED"/>
    <property type="match status" value="1"/>
</dbReference>
<keyword evidence="3" id="KW-0067">ATP-binding</keyword>
<evidence type="ECO:0000313" key="6">
    <source>
        <dbReference type="EMBL" id="KKL27794.1"/>
    </source>
</evidence>
<dbReference type="AlphaFoldDB" id="A0A0F9C0W5"/>
<organism evidence="6">
    <name type="scientific">marine sediment metagenome</name>
    <dbReference type="NCBI Taxonomy" id="412755"/>
    <lineage>
        <taxon>unclassified sequences</taxon>
        <taxon>metagenomes</taxon>
        <taxon>ecological metagenomes</taxon>
    </lineage>
</organism>
<dbReference type="InterPro" id="IPR013765">
    <property type="entry name" value="DNA_recomb/repair_RecA"/>
</dbReference>
<evidence type="ECO:0000256" key="2">
    <source>
        <dbReference type="ARBA" id="ARBA00022741"/>
    </source>
</evidence>
<proteinExistence type="inferred from homology"/>
<dbReference type="SUPFAM" id="SSF52540">
    <property type="entry name" value="P-loop containing nucleoside triphosphate hydrolases"/>
    <property type="match status" value="1"/>
</dbReference>
<dbReference type="GO" id="GO:0005829">
    <property type="term" value="C:cytosol"/>
    <property type="evidence" value="ECO:0007669"/>
    <property type="project" value="TreeGrafter"/>
</dbReference>
<keyword evidence="4" id="KW-0233">DNA recombination</keyword>
<name>A0A0F9C0W5_9ZZZZ</name>
<evidence type="ECO:0000259" key="5">
    <source>
        <dbReference type="Pfam" id="PF00154"/>
    </source>
</evidence>
<gene>
    <name evidence="6" type="ORF">LCGC14_2381620</name>
</gene>
<reference evidence="6" key="1">
    <citation type="journal article" date="2015" name="Nature">
        <title>Complex archaea that bridge the gap between prokaryotes and eukaryotes.</title>
        <authorList>
            <person name="Spang A."/>
            <person name="Saw J.H."/>
            <person name="Jorgensen S.L."/>
            <person name="Zaremba-Niedzwiedzka K."/>
            <person name="Martijn J."/>
            <person name="Lind A.E."/>
            <person name="van Eijk R."/>
            <person name="Schleper C."/>
            <person name="Guy L."/>
            <person name="Ettema T.J."/>
        </authorList>
    </citation>
    <scope>NUCLEOTIDE SEQUENCE</scope>
</reference>
<keyword evidence="2" id="KW-0547">Nucleotide-binding</keyword>
<evidence type="ECO:0000256" key="1">
    <source>
        <dbReference type="ARBA" id="ARBA00009391"/>
    </source>
</evidence>
<dbReference type="PANTHER" id="PTHR45900">
    <property type="entry name" value="RECA"/>
    <property type="match status" value="1"/>
</dbReference>
<dbReference type="EMBL" id="LAZR01035335">
    <property type="protein sequence ID" value="KKL27794.1"/>
    <property type="molecule type" value="Genomic_DNA"/>
</dbReference>
<dbReference type="InterPro" id="IPR049428">
    <property type="entry name" value="RecA-like_N"/>
</dbReference>
<feature type="domain" description="RecA-like N-terminal" evidence="5">
    <location>
        <begin position="21"/>
        <end position="124"/>
    </location>
</feature>
<dbReference type="GO" id="GO:0006310">
    <property type="term" value="P:DNA recombination"/>
    <property type="evidence" value="ECO:0007669"/>
    <property type="project" value="UniProtKB-KW"/>
</dbReference>